<evidence type="ECO:0000256" key="7">
    <source>
        <dbReference type="ARBA" id="ARBA00022844"/>
    </source>
</evidence>
<keyword evidence="6" id="KW-1040">Host Golgi apparatus</keyword>
<keyword evidence="5 15" id="KW-0945">Host-virus interaction</keyword>
<evidence type="ECO:0000313" key="16">
    <source>
        <dbReference type="EMBL" id="AFA26578.1"/>
    </source>
</evidence>
<dbReference type="GO" id="GO:0005198">
    <property type="term" value="F:structural molecule activity"/>
    <property type="evidence" value="ECO:0007669"/>
    <property type="project" value="UniProtKB-UniRule"/>
</dbReference>
<keyword evidence="1 15" id="KW-1163">Viral penetration into host nucleus</keyword>
<evidence type="ECO:0000256" key="4">
    <source>
        <dbReference type="ARBA" id="ARBA00022562"/>
    </source>
</evidence>
<keyword evidence="12 15" id="KW-0238">DNA-binding</keyword>
<evidence type="ECO:0000256" key="12">
    <source>
        <dbReference type="ARBA" id="ARBA00023125"/>
    </source>
</evidence>
<dbReference type="GO" id="GO:0075732">
    <property type="term" value="P:viral penetration into host nucleus"/>
    <property type="evidence" value="ECO:0007669"/>
    <property type="project" value="UniProtKB-KW"/>
</dbReference>
<dbReference type="GO" id="GO:0075521">
    <property type="term" value="P:microtubule-dependent intracellular transport of viral material towards nucleus"/>
    <property type="evidence" value="ECO:0007669"/>
    <property type="project" value="UniProtKB-UniRule"/>
</dbReference>
<keyword evidence="14 15" id="KW-1160">Virus entry into host cell</keyword>
<reference evidence="16 17" key="1">
    <citation type="journal article" date="2012" name="Virology">
        <title>Evidence of recombination and positive selection in cetacean papillomaviruses.</title>
        <authorList>
            <person name="Robles-Sikisaka R."/>
            <person name="Rivera R."/>
            <person name="Nollens H.H."/>
            <person name="St Leger J."/>
            <person name="Durden W.N."/>
            <person name="Stolen M."/>
            <person name="Burchell J."/>
            <person name="Wellehan J.F.Jr."/>
        </authorList>
    </citation>
    <scope>NUCLEOTIDE SEQUENCE [LARGE SCALE GENOMIC DNA]</scope>
    <source>
        <strain evidence="16">Tt08-09-5</strain>
    </source>
</reference>
<keyword evidence="3 15" id="KW-0167">Capsid protein</keyword>
<comment type="caution">
    <text evidence="15">Lacks conserved residue(s) required for the propagation of feature annotation.</text>
</comment>
<organism evidence="16 17">
    <name type="scientific">Tursiops truncatus papillomavirus 5</name>
    <dbReference type="NCBI Taxonomy" id="1144381"/>
    <lineage>
        <taxon>Viruses</taxon>
        <taxon>Monodnaviria</taxon>
        <taxon>Shotokuvirae</taxon>
        <taxon>Cossaviricota</taxon>
        <taxon>Papovaviricetes</taxon>
        <taxon>Zurhausenvirales</taxon>
        <taxon>Papillomaviridae</taxon>
        <taxon>Firstpapillomavirinae</taxon>
        <taxon>Omikronpapillomavirus</taxon>
        <taxon>Phocoena spinipinnis papillomavirus</taxon>
    </lineage>
</organism>
<keyword evidence="2 15" id="KW-0597">Phosphoprotein</keyword>
<dbReference type="GO" id="GO:0019028">
    <property type="term" value="C:viral capsid"/>
    <property type="evidence" value="ECO:0007669"/>
    <property type="project" value="UniProtKB-UniRule"/>
</dbReference>
<keyword evidence="7 15" id="KW-0946">Virion</keyword>
<evidence type="ECO:0000256" key="5">
    <source>
        <dbReference type="ARBA" id="ARBA00022581"/>
    </source>
</evidence>
<evidence type="ECO:0000256" key="2">
    <source>
        <dbReference type="ARBA" id="ARBA00022553"/>
    </source>
</evidence>
<evidence type="ECO:0000256" key="10">
    <source>
        <dbReference type="ARBA" id="ARBA00023046"/>
    </source>
</evidence>
<evidence type="ECO:0000313" key="17">
    <source>
        <dbReference type="Proteomes" id="UP000153366"/>
    </source>
</evidence>
<dbReference type="GO" id="GO:0046718">
    <property type="term" value="P:symbiont entry into host cell"/>
    <property type="evidence" value="ECO:0007669"/>
    <property type="project" value="UniProtKB-KW"/>
</dbReference>
<keyword evidence="13 15" id="KW-1015">Disulfide bond</keyword>
<comment type="similarity">
    <text evidence="15">Belongs to the papillomaviridae L2 protein family.</text>
</comment>
<dbReference type="GO" id="GO:0003677">
    <property type="term" value="F:DNA binding"/>
    <property type="evidence" value="ECO:0007669"/>
    <property type="project" value="UniProtKB-UniRule"/>
</dbReference>
<comment type="subunit">
    <text evidence="15">Interacts with major capsid protein L1. Interacts with E2; this interaction inhibits E2 transcriptional activity but not the DNA replication function E2. Interacts with host HSPA8; this interaction is required for L2 nuclear translocation. Interacts with host importins KPNB2 and KPNB3. Forms a complex with importin alpha2-beta1 heterodimers via interaction with the importin alpha2 adapter. Interacts with host DYNLT1; this interaction is essential for virus intracellular transport during entry. Interacts (via C-terminus) with host retromer subunits VPS35 AND VPS29.</text>
</comment>
<dbReference type="EMBL" id="JN709470">
    <property type="protein sequence ID" value="AFA26578.1"/>
    <property type="molecule type" value="Genomic_DNA"/>
</dbReference>
<evidence type="ECO:0000256" key="1">
    <source>
        <dbReference type="ARBA" id="ARBA00022524"/>
    </source>
</evidence>
<evidence type="ECO:0000256" key="11">
    <source>
        <dbReference type="ARBA" id="ARBA00023120"/>
    </source>
</evidence>
<dbReference type="Proteomes" id="UP000153366">
    <property type="component" value="Segment"/>
</dbReference>
<dbReference type="Pfam" id="PF00513">
    <property type="entry name" value="Late_protein_L2"/>
    <property type="match status" value="1"/>
</dbReference>
<gene>
    <name evidence="15 16" type="primary">L2</name>
</gene>
<comment type="PTM">
    <text evidence="15">Highly phosphorylated.</text>
</comment>
<evidence type="ECO:0000256" key="8">
    <source>
        <dbReference type="ARBA" id="ARBA00022921"/>
    </source>
</evidence>
<name>H6UYP3_PSPV</name>
<evidence type="ECO:0000256" key="14">
    <source>
        <dbReference type="ARBA" id="ARBA00023296"/>
    </source>
</evidence>
<accession>H6UYP3</accession>
<keyword evidence="10" id="KW-1039">Host endosome</keyword>
<evidence type="ECO:0000256" key="3">
    <source>
        <dbReference type="ARBA" id="ARBA00022561"/>
    </source>
</evidence>
<keyword evidence="4 15" id="KW-1048">Host nucleus</keyword>
<proteinExistence type="inferred from homology"/>
<sequence>MVRANRRRRAAEKDLYAGCRAGQDCLDDIKQKFEQNTVADRILKWLSSFIYLGNLGISTGRGSGGGSGYVPIGSGGRTVRPAMGGQPSRPNIVVENVGPAEVPVGGTIDASAPSVITPSESTVVVEGATTSHEEIPLVPLHPDVGAGGPDPSLPVAPPVDVDGPAVLDVSLDVTSTYPHDPSIVNPGSETLSTQLPSQFERPGTSPLFPTVSLQPLDVSLLPGETSFPPHTVINLSGTFEEIELDVLGNTLDSEPLYPQTSTPKSRLDTALTSVRRAYNRRTDVLRKYYHRLTQQIQVKKPEFLQGPSQLVSYEFSNQAFDPDTTLFYSQSTENVVTAPDTDFQDIGTLHRPVYSIEGEHIRVSRFGERETIRTRSGATIGAKVHFYTDLSSISHLADTFTSGTTLDPDIADPGIELHLFGESTEDTSIAHGQGGGIQFQNGEMHTETQFIDVSNGSLHSEYSDSMLMDTYSETFSNAHLALLNSDSSAQLMSIPELARPVRELAESTGGLSVLYPVNGSVDLSTSSPSFIDNKPIPPFIFFLFSHGDPSFFLHPSLLRKKRKRVFY</sequence>
<evidence type="ECO:0000256" key="6">
    <source>
        <dbReference type="ARBA" id="ARBA00022812"/>
    </source>
</evidence>
<comment type="subcellular location">
    <subcellularLocation>
        <location evidence="15">Virion</location>
    </subcellularLocation>
    <subcellularLocation>
        <location evidence="15">Host nucleus</location>
    </subcellularLocation>
</comment>
<dbReference type="InterPro" id="IPR000784">
    <property type="entry name" value="Late_L2"/>
</dbReference>
<feature type="disulfide bond" evidence="15">
    <location>
        <begin position="19"/>
        <end position="25"/>
    </location>
</feature>
<dbReference type="GO" id="GO:0042025">
    <property type="term" value="C:host cell nucleus"/>
    <property type="evidence" value="ECO:0007669"/>
    <property type="project" value="UniProtKB-SubCell"/>
</dbReference>
<evidence type="ECO:0000256" key="15">
    <source>
        <dbReference type="HAMAP-Rule" id="MF_04003"/>
    </source>
</evidence>
<evidence type="ECO:0000256" key="13">
    <source>
        <dbReference type="ARBA" id="ARBA00023157"/>
    </source>
</evidence>
<evidence type="ECO:0000256" key="9">
    <source>
        <dbReference type="ARBA" id="ARBA00022952"/>
    </source>
</evidence>
<comment type="function">
    <text evidence="15">Minor protein of the capsid that localizes along the inner surface of the virion, within the central cavities beneath the L1 pentamers. Plays a role in capsid stabilization through interaction with the major capsid protein L1. Once the virion enters the host cell, L2 escorts the genomic DNA into the nucleus by promoting escape from the endosomal compartments and traffic through the host Golgi network. Mechanistically, the C-terminus of L2 possesses a cell-penetrating peptide that protudes from the host endosome, interacts with host cytoplasmic retromer cargo and thereby mediates the capsid delivery to the host trans-Golgi network. Plays a role through its interaction with host dynein in the intracellular microtubule-dependent transport of viral capsid toward the nucleus. Mediates the viral genome import into the nucleus through binding to host importins. Once within the nucleus, L2 localizes viral genomes to host PML bodies in order to activate early gene expression for establishment of infection. Later on, promotes late gene expression by interacting with the viral E2 protein and by inhibiting its transcriptional activation functions. During virion assembly, encapsidates the genome by direct interaction with the viral DNA.</text>
</comment>
<keyword evidence="8 15" id="KW-0426">Late protein</keyword>
<protein>
    <recommendedName>
        <fullName evidence="15">Minor capsid protein L2</fullName>
    </recommendedName>
</protein>
<keyword evidence="9 15" id="KW-1177">Microtubular inwards viral transport</keyword>
<dbReference type="HAMAP" id="MF_04003">
    <property type="entry name" value="PPV_L2"/>
    <property type="match status" value="1"/>
</dbReference>
<keyword evidence="11 15" id="KW-1176">Cytoplasmic inwards viral transport</keyword>
<dbReference type="GO" id="GO:0043657">
    <property type="term" value="C:host cell"/>
    <property type="evidence" value="ECO:0007669"/>
    <property type="project" value="GOC"/>
</dbReference>